<proteinExistence type="predicted"/>
<protein>
    <submittedName>
        <fullName evidence="1">N4 Gp49/Sf6 Gp66 family protein</fullName>
    </submittedName>
</protein>
<dbReference type="Pfam" id="PF13876">
    <property type="entry name" value="Phage_gp49_66"/>
    <property type="match status" value="1"/>
</dbReference>
<dbReference type="RefSeq" id="WP_113944811.1">
    <property type="nucleotide sequence ID" value="NZ_JBHEEG010000001.1"/>
</dbReference>
<evidence type="ECO:0000313" key="1">
    <source>
        <dbReference type="EMBL" id="RBO94964.1"/>
    </source>
</evidence>
<name>A0A366E0C8_9HYPH</name>
<organism evidence="1 2">
    <name type="scientific">Pseudochrobactrum asaccharolyticum</name>
    <dbReference type="NCBI Taxonomy" id="354351"/>
    <lineage>
        <taxon>Bacteria</taxon>
        <taxon>Pseudomonadati</taxon>
        <taxon>Pseudomonadota</taxon>
        <taxon>Alphaproteobacteria</taxon>
        <taxon>Hyphomicrobiales</taxon>
        <taxon>Brucellaceae</taxon>
        <taxon>Pseudochrobactrum</taxon>
    </lineage>
</organism>
<evidence type="ECO:0000313" key="2">
    <source>
        <dbReference type="Proteomes" id="UP000252893"/>
    </source>
</evidence>
<dbReference type="EMBL" id="QNRH01000004">
    <property type="protein sequence ID" value="RBO94964.1"/>
    <property type="molecule type" value="Genomic_DNA"/>
</dbReference>
<comment type="caution">
    <text evidence="1">The sequence shown here is derived from an EMBL/GenBank/DDBJ whole genome shotgun (WGS) entry which is preliminary data.</text>
</comment>
<keyword evidence="2" id="KW-1185">Reference proteome</keyword>
<dbReference type="Proteomes" id="UP000252893">
    <property type="component" value="Unassembled WGS sequence"/>
</dbReference>
<reference evidence="1 2" key="1">
    <citation type="submission" date="2018-06" db="EMBL/GenBank/DDBJ databases">
        <title>Genomic Encyclopedia of Type Strains, Phase IV (KMG-IV): sequencing the most valuable type-strain genomes for metagenomic binning, comparative biology and taxonomic classification.</title>
        <authorList>
            <person name="Goeker M."/>
        </authorList>
    </citation>
    <scope>NUCLEOTIDE SEQUENCE [LARGE SCALE GENOMIC DNA]</scope>
    <source>
        <strain evidence="1 2">DSM 25619</strain>
    </source>
</reference>
<gene>
    <name evidence="1" type="ORF">DFR47_104326</name>
</gene>
<sequence length="99" mass="11093">MESLRVGDELAAGVQKTANRVTLDSMIEKIESEDYISPECLPSMTICVMKMKNGFVLVGKSAPADPENFDPELGRKFAREDCIRQLWPLEGYALREKLA</sequence>
<dbReference type="InterPro" id="IPR025915">
    <property type="entry name" value="Phage_gp49_66"/>
</dbReference>
<accession>A0A366E0C8</accession>
<dbReference type="AlphaFoldDB" id="A0A366E0C8"/>
<dbReference type="OrthoDB" id="5688154at2"/>